<dbReference type="AlphaFoldDB" id="A0A9P9IUY6"/>
<sequence>MLNAAELALLSHYITHTSRILSFDKDDLYALEVGIPNLAFNNKPLMASLLALAAVSKCCHISKHSSAPLESFNEICELLVLADQHHRISLQQLQAAIPSTDRYEYVMLNAIFMAEYGSVRHCVRICLAKAATLSGKQLPSELLPTGSHWISLTRAAHLAHFGLGASRLLLPIVAATSFPALEKLHASAQSTRMTGVHDSELQACFASMEILRDVFATVFPIQDSVSRSPPKAVLGHELPLPGALSGAPSWLASYLARITSGAPSSPIRRTDMGFVNRMPVEPGYDRLVPCEMVDSESLPPSTAGQLAMDIFAHWLVLVMALDDVWWIGGMGEWELGPAVSFMQAQGWADFSTVSRETWWLESMHRVAKSLHNV</sequence>
<name>A0A9P9IUY6_9HYPO</name>
<evidence type="ECO:0000313" key="1">
    <source>
        <dbReference type="EMBL" id="KAH7134477.1"/>
    </source>
</evidence>
<dbReference type="OrthoDB" id="5295362at2759"/>
<dbReference type="GO" id="GO:0000981">
    <property type="term" value="F:DNA-binding transcription factor activity, RNA polymerase II-specific"/>
    <property type="evidence" value="ECO:0007669"/>
    <property type="project" value="TreeGrafter"/>
</dbReference>
<accession>A0A9P9IUY6</accession>
<evidence type="ECO:0008006" key="3">
    <source>
        <dbReference type="Google" id="ProtNLM"/>
    </source>
</evidence>
<proteinExistence type="predicted"/>
<reference evidence="1" key="1">
    <citation type="journal article" date="2021" name="Nat. Commun.">
        <title>Genetic determinants of endophytism in the Arabidopsis root mycobiome.</title>
        <authorList>
            <person name="Mesny F."/>
            <person name="Miyauchi S."/>
            <person name="Thiergart T."/>
            <person name="Pickel B."/>
            <person name="Atanasova L."/>
            <person name="Karlsson M."/>
            <person name="Huettel B."/>
            <person name="Barry K.W."/>
            <person name="Haridas S."/>
            <person name="Chen C."/>
            <person name="Bauer D."/>
            <person name="Andreopoulos W."/>
            <person name="Pangilinan J."/>
            <person name="LaButti K."/>
            <person name="Riley R."/>
            <person name="Lipzen A."/>
            <person name="Clum A."/>
            <person name="Drula E."/>
            <person name="Henrissat B."/>
            <person name="Kohler A."/>
            <person name="Grigoriev I.V."/>
            <person name="Martin F.M."/>
            <person name="Hacquard S."/>
        </authorList>
    </citation>
    <scope>NUCLEOTIDE SEQUENCE</scope>
    <source>
        <strain evidence="1">MPI-CAGE-AT-0021</strain>
    </source>
</reference>
<evidence type="ECO:0000313" key="2">
    <source>
        <dbReference type="Proteomes" id="UP000717696"/>
    </source>
</evidence>
<dbReference type="PANTHER" id="PTHR47657:SF14">
    <property type="entry name" value="ZN(2)-C6 FUNGAL-TYPE DOMAIN-CONTAINING PROTEIN"/>
    <property type="match status" value="1"/>
</dbReference>
<gene>
    <name evidence="1" type="ORF">B0J13DRAFT_640861</name>
</gene>
<comment type="caution">
    <text evidence="1">The sequence shown here is derived from an EMBL/GenBank/DDBJ whole genome shotgun (WGS) entry which is preliminary data.</text>
</comment>
<organism evidence="1 2">
    <name type="scientific">Dactylonectria estremocensis</name>
    <dbReference type="NCBI Taxonomy" id="1079267"/>
    <lineage>
        <taxon>Eukaryota</taxon>
        <taxon>Fungi</taxon>
        <taxon>Dikarya</taxon>
        <taxon>Ascomycota</taxon>
        <taxon>Pezizomycotina</taxon>
        <taxon>Sordariomycetes</taxon>
        <taxon>Hypocreomycetidae</taxon>
        <taxon>Hypocreales</taxon>
        <taxon>Nectriaceae</taxon>
        <taxon>Dactylonectria</taxon>
    </lineage>
</organism>
<dbReference type="InterPro" id="IPR052400">
    <property type="entry name" value="Zn2-C6_fungal_TF"/>
</dbReference>
<dbReference type="Proteomes" id="UP000717696">
    <property type="component" value="Unassembled WGS sequence"/>
</dbReference>
<dbReference type="EMBL" id="JAGMUU010000017">
    <property type="protein sequence ID" value="KAH7134477.1"/>
    <property type="molecule type" value="Genomic_DNA"/>
</dbReference>
<keyword evidence="2" id="KW-1185">Reference proteome</keyword>
<protein>
    <recommendedName>
        <fullName evidence="3">Transcription factor domain-containing protein</fullName>
    </recommendedName>
</protein>
<dbReference type="PANTHER" id="PTHR47657">
    <property type="entry name" value="STEROL REGULATORY ELEMENT-BINDING PROTEIN ECM22"/>
    <property type="match status" value="1"/>
</dbReference>